<evidence type="ECO:0000313" key="1">
    <source>
        <dbReference type="EMBL" id="PPQ89191.1"/>
    </source>
</evidence>
<sequence>MTSTIKLGDDFMKIPRLDEAGKNWVIYKARFLWSIDAHGKLKHVDGSVVAPADPVIRTVNQVLTSKEETLDAEWRKEMRIWNQGEAIETAYAIWEALVGEFKNKSRMVSVNLHHRLQQERCAKCRDVRAHFSKLRLMCKDLAAMGQAPSEDNFYAIIMGSHMTPTSPL</sequence>
<name>A0A409XEM7_PSICY</name>
<protein>
    <submittedName>
        <fullName evidence="1">Uncharacterized protein</fullName>
    </submittedName>
</protein>
<evidence type="ECO:0000313" key="2">
    <source>
        <dbReference type="Proteomes" id="UP000283269"/>
    </source>
</evidence>
<dbReference type="Proteomes" id="UP000283269">
    <property type="component" value="Unassembled WGS sequence"/>
</dbReference>
<dbReference type="OrthoDB" id="3269759at2759"/>
<proteinExistence type="predicted"/>
<organism evidence="1 2">
    <name type="scientific">Psilocybe cyanescens</name>
    <dbReference type="NCBI Taxonomy" id="93625"/>
    <lineage>
        <taxon>Eukaryota</taxon>
        <taxon>Fungi</taxon>
        <taxon>Dikarya</taxon>
        <taxon>Basidiomycota</taxon>
        <taxon>Agaricomycotina</taxon>
        <taxon>Agaricomycetes</taxon>
        <taxon>Agaricomycetidae</taxon>
        <taxon>Agaricales</taxon>
        <taxon>Agaricineae</taxon>
        <taxon>Strophariaceae</taxon>
        <taxon>Psilocybe</taxon>
    </lineage>
</organism>
<dbReference type="AlphaFoldDB" id="A0A409XEM7"/>
<dbReference type="Pfam" id="PF14223">
    <property type="entry name" value="Retrotran_gag_2"/>
    <property type="match status" value="1"/>
</dbReference>
<reference evidence="1 2" key="1">
    <citation type="journal article" date="2018" name="Evol. Lett.">
        <title>Horizontal gene cluster transfer increased hallucinogenic mushroom diversity.</title>
        <authorList>
            <person name="Reynolds H.T."/>
            <person name="Vijayakumar V."/>
            <person name="Gluck-Thaler E."/>
            <person name="Korotkin H.B."/>
            <person name="Matheny P.B."/>
            <person name="Slot J.C."/>
        </authorList>
    </citation>
    <scope>NUCLEOTIDE SEQUENCE [LARGE SCALE GENOMIC DNA]</scope>
    <source>
        <strain evidence="1 2">2631</strain>
    </source>
</reference>
<dbReference type="EMBL" id="NHYD01001924">
    <property type="protein sequence ID" value="PPQ89191.1"/>
    <property type="molecule type" value="Genomic_DNA"/>
</dbReference>
<dbReference type="InParanoid" id="A0A409XEM7"/>
<accession>A0A409XEM7</accession>
<comment type="caution">
    <text evidence="1">The sequence shown here is derived from an EMBL/GenBank/DDBJ whole genome shotgun (WGS) entry which is preliminary data.</text>
</comment>
<gene>
    <name evidence="1" type="ORF">CVT25_001159</name>
</gene>
<dbReference type="STRING" id="93625.A0A409XEM7"/>
<keyword evidence="2" id="KW-1185">Reference proteome</keyword>